<gene>
    <name evidence="1" type="ORF">PADG_00339</name>
</gene>
<evidence type="ECO:0000313" key="1">
    <source>
        <dbReference type="EMBL" id="EEH44050.2"/>
    </source>
</evidence>
<dbReference type="RefSeq" id="XP_010755789.1">
    <property type="nucleotide sequence ID" value="XM_010757487.1"/>
</dbReference>
<organism evidence="1 2">
    <name type="scientific">Paracoccidioides brasiliensis (strain Pb18)</name>
    <dbReference type="NCBI Taxonomy" id="502780"/>
    <lineage>
        <taxon>Eukaryota</taxon>
        <taxon>Fungi</taxon>
        <taxon>Dikarya</taxon>
        <taxon>Ascomycota</taxon>
        <taxon>Pezizomycotina</taxon>
        <taxon>Eurotiomycetes</taxon>
        <taxon>Eurotiomycetidae</taxon>
        <taxon>Onygenales</taxon>
        <taxon>Ajellomycetaceae</taxon>
        <taxon>Paracoccidioides</taxon>
    </lineage>
</organism>
<proteinExistence type="predicted"/>
<keyword evidence="2" id="KW-1185">Reference proteome</keyword>
<dbReference type="AlphaFoldDB" id="C1G0E9"/>
<dbReference type="eggNOG" id="ENOG502RR1M">
    <property type="taxonomic scope" value="Eukaryota"/>
</dbReference>
<reference evidence="1 2" key="1">
    <citation type="journal article" date="2011" name="PLoS Genet.">
        <title>Comparative genomic analysis of human fungal pathogens causing paracoccidioidomycosis.</title>
        <authorList>
            <person name="Desjardins C.A."/>
            <person name="Champion M.D."/>
            <person name="Holder J.W."/>
            <person name="Muszewska A."/>
            <person name="Goldberg J."/>
            <person name="Bailao A.M."/>
            <person name="Brigido M.M."/>
            <person name="Ferreira M.E."/>
            <person name="Garcia A.M."/>
            <person name="Grynberg M."/>
            <person name="Gujja S."/>
            <person name="Heiman D.I."/>
            <person name="Henn M.R."/>
            <person name="Kodira C.D."/>
            <person name="Leon-Narvaez H."/>
            <person name="Longo L.V."/>
            <person name="Ma L.J."/>
            <person name="Malavazi I."/>
            <person name="Matsuo A.L."/>
            <person name="Morais F.V."/>
            <person name="Pereira M."/>
            <person name="Rodriguez-Brito S."/>
            <person name="Sakthikumar S."/>
            <person name="Salem-Izacc S.M."/>
            <person name="Sykes S.M."/>
            <person name="Teixeira M.M."/>
            <person name="Vallejo M.C."/>
            <person name="Walter M.E."/>
            <person name="Yandava C."/>
            <person name="Young S."/>
            <person name="Zeng Q."/>
            <person name="Zucker J."/>
            <person name="Felipe M.S."/>
            <person name="Goldman G.H."/>
            <person name="Haas B.J."/>
            <person name="McEwen J.G."/>
            <person name="Nino-Vega G."/>
            <person name="Puccia R."/>
            <person name="San-Blas G."/>
            <person name="Soares C.M."/>
            <person name="Birren B.W."/>
            <person name="Cuomo C.A."/>
        </authorList>
    </citation>
    <scope>NUCLEOTIDE SEQUENCE [LARGE SCALE GENOMIC DNA]</scope>
    <source>
        <strain evidence="1 2">Pb18</strain>
    </source>
</reference>
<dbReference type="VEuPathDB" id="FungiDB:PADG_00339"/>
<sequence>MSYPQSFRIQTLVQTVCVIKSSLSDQEVIQLEGCNCSSHFLDQFGQPNHSQARFAAPTRSPAEQPCYLAIPALNIWTDGPSVIPRQLLVLKHATSGFQHSSSHSRTSPTWRTGVNRGLLAPLYDLTLTHTEKMITPNPDVIEGYFDAVSGCFFFEIPRDYVAWMGFLEPLVGELARMTRFWADFKVRECLGCEDPPKLKLMSWRDGE</sequence>
<dbReference type="KEGG" id="pbn:PADG_00339"/>
<accession>C1G0E9</accession>
<dbReference type="HOGENOM" id="CLU_1326755_0_0_1"/>
<protein>
    <submittedName>
        <fullName evidence="1">Uncharacterized protein</fullName>
    </submittedName>
</protein>
<dbReference type="EMBL" id="KN275957">
    <property type="protein sequence ID" value="EEH44050.2"/>
    <property type="molecule type" value="Genomic_DNA"/>
</dbReference>
<dbReference type="InParanoid" id="C1G0E9"/>
<dbReference type="Proteomes" id="UP000001628">
    <property type="component" value="Unassembled WGS sequence"/>
</dbReference>
<name>C1G0E9_PARBD</name>
<evidence type="ECO:0000313" key="2">
    <source>
        <dbReference type="Proteomes" id="UP000001628"/>
    </source>
</evidence>
<dbReference type="GeneID" id="22580192"/>